<dbReference type="InParanoid" id="A0A6P7GVZ9"/>
<organism evidence="1">
    <name type="scientific">Diabrotica virgifera virgifera</name>
    <name type="common">western corn rootworm</name>
    <dbReference type="NCBI Taxonomy" id="50390"/>
    <lineage>
        <taxon>Eukaryota</taxon>
        <taxon>Metazoa</taxon>
        <taxon>Ecdysozoa</taxon>
        <taxon>Arthropoda</taxon>
        <taxon>Hexapoda</taxon>
        <taxon>Insecta</taxon>
        <taxon>Pterygota</taxon>
        <taxon>Neoptera</taxon>
        <taxon>Endopterygota</taxon>
        <taxon>Coleoptera</taxon>
        <taxon>Polyphaga</taxon>
        <taxon>Cucujiformia</taxon>
        <taxon>Chrysomeloidea</taxon>
        <taxon>Chrysomelidae</taxon>
        <taxon>Galerucinae</taxon>
        <taxon>Diabroticina</taxon>
        <taxon>Diabroticites</taxon>
        <taxon>Diabrotica</taxon>
    </lineage>
</organism>
<dbReference type="AlphaFoldDB" id="A0A6P7GVZ9"/>
<proteinExistence type="predicted"/>
<gene>
    <name evidence="1" type="primary">LOC114342964</name>
</gene>
<dbReference type="RefSeq" id="XP_028149568.1">
    <property type="nucleotide sequence ID" value="XM_028293767.1"/>
</dbReference>
<name>A0A6P7GVZ9_DIAVI</name>
<sequence>MNENEIEQTKNVRFSPTDIRRLNKSKRSTRQINIETWKDVSRKNRRDSGLAYTTRKTKILVPAKKAPTDVNVCRKSCKQMCSHFTLPMRKDLFKFFYSHSYDEQSAFLTKCIRMEEPKRRRAGKTDGTSLKLCSFAYFINNKKEESMQNYVTRRFQNHP</sequence>
<evidence type="ECO:0000313" key="1">
    <source>
        <dbReference type="RefSeq" id="XP_028149568.1"/>
    </source>
</evidence>
<accession>A0A6P7GVZ9</accession>
<reference evidence="1" key="1">
    <citation type="submission" date="2025-08" db="UniProtKB">
        <authorList>
            <consortium name="RefSeq"/>
        </authorList>
    </citation>
    <scope>IDENTIFICATION</scope>
    <source>
        <tissue evidence="1">Whole insect</tissue>
    </source>
</reference>
<protein>
    <submittedName>
        <fullName evidence="1">Uncharacterized protein LOC114342964</fullName>
    </submittedName>
</protein>